<dbReference type="PIRSF" id="PIRSF000103">
    <property type="entry name" value="HIBADH"/>
    <property type="match status" value="1"/>
</dbReference>
<evidence type="ECO:0000256" key="2">
    <source>
        <dbReference type="ARBA" id="ARBA00023027"/>
    </source>
</evidence>
<dbReference type="PANTHER" id="PTHR22981">
    <property type="entry name" value="3-HYDROXYISOBUTYRATE DEHYDROGENASE-RELATED"/>
    <property type="match status" value="1"/>
</dbReference>
<dbReference type="PANTHER" id="PTHR22981:SF7">
    <property type="entry name" value="3-HYDROXYISOBUTYRATE DEHYDROGENASE, MITOCHONDRIAL"/>
    <property type="match status" value="1"/>
</dbReference>
<dbReference type="SUPFAM" id="SSF51735">
    <property type="entry name" value="NAD(P)-binding Rossmann-fold domains"/>
    <property type="match status" value="1"/>
</dbReference>
<dbReference type="Gene3D" id="3.40.50.720">
    <property type="entry name" value="NAD(P)-binding Rossmann-like Domain"/>
    <property type="match status" value="1"/>
</dbReference>
<feature type="domain" description="3-hydroxyisobutyrate dehydrogenase-like NAD-binding" evidence="5">
    <location>
        <begin position="147"/>
        <end position="234"/>
    </location>
</feature>
<dbReference type="Pfam" id="PF03446">
    <property type="entry name" value="NAD_binding_2"/>
    <property type="match status" value="1"/>
</dbReference>
<gene>
    <name evidence="6" type="ORF">SAMN06273572_105149</name>
</gene>
<dbReference type="AlphaFoldDB" id="A0A2C9CTN3"/>
<dbReference type="InterPro" id="IPR029154">
    <property type="entry name" value="HIBADH-like_NADP-bd"/>
</dbReference>
<dbReference type="SUPFAM" id="SSF48179">
    <property type="entry name" value="6-phosphogluconate dehydrogenase C-terminal domain-like"/>
    <property type="match status" value="1"/>
</dbReference>
<accession>A0A2C9CTN3</accession>
<dbReference type="InterPro" id="IPR013328">
    <property type="entry name" value="6PGD_dom2"/>
</dbReference>
<dbReference type="OrthoDB" id="9812907at2"/>
<dbReference type="Gene3D" id="1.10.1040.10">
    <property type="entry name" value="N-(1-d-carboxylethyl)-l-norvaline Dehydrogenase, domain 2"/>
    <property type="match status" value="1"/>
</dbReference>
<dbReference type="Pfam" id="PF14833">
    <property type="entry name" value="NAD_binding_11"/>
    <property type="match status" value="1"/>
</dbReference>
<dbReference type="RefSeq" id="WP_097930590.1">
    <property type="nucleotide sequence ID" value="NZ_OCTN01000005.1"/>
</dbReference>
<evidence type="ECO:0000313" key="7">
    <source>
        <dbReference type="Proteomes" id="UP000220034"/>
    </source>
</evidence>
<dbReference type="EMBL" id="OCTN01000005">
    <property type="protein sequence ID" value="SOH94726.1"/>
    <property type="molecule type" value="Genomic_DNA"/>
</dbReference>
<dbReference type="GO" id="GO:0051287">
    <property type="term" value="F:NAD binding"/>
    <property type="evidence" value="ECO:0007669"/>
    <property type="project" value="InterPro"/>
</dbReference>
<keyword evidence="7" id="KW-1185">Reference proteome</keyword>
<dbReference type="InterPro" id="IPR036291">
    <property type="entry name" value="NAD(P)-bd_dom_sf"/>
</dbReference>
<dbReference type="GO" id="GO:0050661">
    <property type="term" value="F:NADP binding"/>
    <property type="evidence" value="ECO:0007669"/>
    <property type="project" value="InterPro"/>
</dbReference>
<evidence type="ECO:0000256" key="1">
    <source>
        <dbReference type="ARBA" id="ARBA00023002"/>
    </source>
</evidence>
<proteinExistence type="predicted"/>
<name>A0A2C9CTN3_9RHOB</name>
<dbReference type="InterPro" id="IPR015815">
    <property type="entry name" value="HIBADH-related"/>
</dbReference>
<dbReference type="InterPro" id="IPR008927">
    <property type="entry name" value="6-PGluconate_DH-like_C_sf"/>
</dbReference>
<organism evidence="6 7">
    <name type="scientific">Pontivivens marinum</name>
    <dbReference type="NCBI Taxonomy" id="1690039"/>
    <lineage>
        <taxon>Bacteria</taxon>
        <taxon>Pseudomonadati</taxon>
        <taxon>Pseudomonadota</taxon>
        <taxon>Alphaproteobacteria</taxon>
        <taxon>Rhodobacterales</taxon>
        <taxon>Paracoccaceae</taxon>
        <taxon>Pontivivens</taxon>
    </lineage>
</organism>
<keyword evidence="2" id="KW-0520">NAD</keyword>
<sequence length="253" mass="26613">MRVGVAGCGRMGGPMAAALAMKFDTVGYDVLTKPYPFMSDSLDGCEVIFTVVRDQAETDLVLSDVLKIASLHTLVICSTLSPVYVKSLRARVPAHIDLVDAPMSGAAIAAQEQRLSFMLGGDAAVLDRLQPLLDVMGTKFHRMGDYGAGMTAKVCNNLVAASSTAATRTALAWAAEHGLDRDALLKLMHDSSGQTWLGSNFDAIEFAADGYADDNTIGILAKDVTAAKDAAPAGGDTTLADAIIHTIRNLKPL</sequence>
<feature type="active site" evidence="3">
    <location>
        <position position="153"/>
    </location>
</feature>
<evidence type="ECO:0000313" key="6">
    <source>
        <dbReference type="EMBL" id="SOH94726.1"/>
    </source>
</evidence>
<evidence type="ECO:0000259" key="5">
    <source>
        <dbReference type="Pfam" id="PF14833"/>
    </source>
</evidence>
<evidence type="ECO:0000259" key="4">
    <source>
        <dbReference type="Pfam" id="PF03446"/>
    </source>
</evidence>
<protein>
    <submittedName>
        <fullName evidence="6">3-hydroxyisobutyrate dehydrogenase</fullName>
    </submittedName>
</protein>
<dbReference type="InterPro" id="IPR006115">
    <property type="entry name" value="6PGDH_NADP-bd"/>
</dbReference>
<reference evidence="7" key="1">
    <citation type="submission" date="2017-09" db="EMBL/GenBank/DDBJ databases">
        <authorList>
            <person name="Varghese N."/>
            <person name="Submissions S."/>
        </authorList>
    </citation>
    <scope>NUCLEOTIDE SEQUENCE [LARGE SCALE GENOMIC DNA]</scope>
    <source>
        <strain evidence="7">C7</strain>
    </source>
</reference>
<dbReference type="GO" id="GO:0016616">
    <property type="term" value="F:oxidoreductase activity, acting on the CH-OH group of donors, NAD or NADP as acceptor"/>
    <property type="evidence" value="ECO:0007669"/>
    <property type="project" value="TreeGrafter"/>
</dbReference>
<evidence type="ECO:0000256" key="3">
    <source>
        <dbReference type="PIRSR" id="PIRSR000103-1"/>
    </source>
</evidence>
<keyword evidence="1" id="KW-0560">Oxidoreductase</keyword>
<dbReference type="Proteomes" id="UP000220034">
    <property type="component" value="Unassembled WGS sequence"/>
</dbReference>
<feature type="domain" description="6-phosphogluconate dehydrogenase NADP-binding" evidence="4">
    <location>
        <begin position="2"/>
        <end position="141"/>
    </location>
</feature>